<feature type="signal peptide" evidence="1">
    <location>
        <begin position="1"/>
        <end position="24"/>
    </location>
</feature>
<comment type="caution">
    <text evidence="3">The sequence shown here is derived from an EMBL/GenBank/DDBJ whole genome shotgun (WGS) entry which is preliminary data.</text>
</comment>
<evidence type="ECO:0000256" key="1">
    <source>
        <dbReference type="SAM" id="SignalP"/>
    </source>
</evidence>
<feature type="domain" description="DUF4340" evidence="2">
    <location>
        <begin position="73"/>
        <end position="251"/>
    </location>
</feature>
<dbReference type="Pfam" id="PF14238">
    <property type="entry name" value="DUF4340"/>
    <property type="match status" value="1"/>
</dbReference>
<keyword evidence="1" id="KW-0732">Signal</keyword>
<organism evidence="3 4">
    <name type="scientific">Pleomorphomonas diazotrophica</name>
    <dbReference type="NCBI Taxonomy" id="1166257"/>
    <lineage>
        <taxon>Bacteria</taxon>
        <taxon>Pseudomonadati</taxon>
        <taxon>Pseudomonadota</taxon>
        <taxon>Alphaproteobacteria</taxon>
        <taxon>Hyphomicrobiales</taxon>
        <taxon>Pleomorphomonadaceae</taxon>
        <taxon>Pleomorphomonas</taxon>
    </lineage>
</organism>
<feature type="chain" id="PRO_5015065746" description="DUF4340 domain-containing protein" evidence="1">
    <location>
        <begin position="25"/>
        <end position="335"/>
    </location>
</feature>
<dbReference type="EMBL" id="PJNW01000016">
    <property type="protein sequence ID" value="PKR87740.1"/>
    <property type="molecule type" value="Genomic_DNA"/>
</dbReference>
<evidence type="ECO:0000313" key="3">
    <source>
        <dbReference type="EMBL" id="PKR87740.1"/>
    </source>
</evidence>
<reference evidence="3 4" key="1">
    <citation type="submission" date="2017-12" db="EMBL/GenBank/DDBJ databases">
        <title>Anaerobic carbon monoxide metabolism by Pleomorphomonas carboxyditropha sp. nov., a new mesophilic hydrogenogenic carboxidotroph.</title>
        <authorList>
            <person name="Esquivel-Elizondo S."/>
            <person name="Krajmalnik-Brown R."/>
        </authorList>
    </citation>
    <scope>NUCLEOTIDE SEQUENCE [LARGE SCALE GENOMIC DNA]</scope>
    <source>
        <strain evidence="3 4">R5-392</strain>
    </source>
</reference>
<keyword evidence="4" id="KW-1185">Reference proteome</keyword>
<gene>
    <name evidence="3" type="ORF">CXZ10_18615</name>
</gene>
<name>A0A1I4TXF5_9HYPH</name>
<dbReference type="OrthoDB" id="7359157at2"/>
<accession>A0A1I4TXF5</accession>
<dbReference type="Proteomes" id="UP000233491">
    <property type="component" value="Unassembled WGS sequence"/>
</dbReference>
<evidence type="ECO:0000259" key="2">
    <source>
        <dbReference type="Pfam" id="PF14238"/>
    </source>
</evidence>
<evidence type="ECO:0000313" key="4">
    <source>
        <dbReference type="Proteomes" id="UP000233491"/>
    </source>
</evidence>
<proteinExistence type="predicted"/>
<dbReference type="AlphaFoldDB" id="A0A1I4TXF5"/>
<dbReference type="InterPro" id="IPR025641">
    <property type="entry name" value="DUF4340"/>
</dbReference>
<protein>
    <recommendedName>
        <fullName evidence="2">DUF4340 domain-containing protein</fullName>
    </recommendedName>
</protein>
<dbReference type="RefSeq" id="WP_101290863.1">
    <property type="nucleotide sequence ID" value="NZ_FOUQ01000006.1"/>
</dbReference>
<sequence length="335" mass="34808">MTPKSLIGLAVVTAAAVIAAVVVAGGTAADSAVADRGRALLPGLVKTSASVDRLVVTVGKDTTTLTRDGERFVDASGYPAQIEGVRKLVSSLATLTIDEDKTDKPDRYVDLGLADPAAAEGAATKVELLDKAGKPIAAVYAGSKDYTVGGSRGGQYVRLEGSPQAYLVRGSLDMPAARADWFDARLTDIKPADLAKVTLTDASGTSVDFLRTGDKLLPASLPDGKAPDEGKANRVTAFLQGFDFTDVRKETPATIGNATRLRYETSNGLVVTATAVPAADEPGRGWIRLTAEAIDPKAADAAKAINAKAAGYEFKVNTIHTEMFGWTLASLAKDG</sequence>